<dbReference type="RefSeq" id="WP_313976735.1">
    <property type="nucleotide sequence ID" value="NZ_JASJOS010000003.1"/>
</dbReference>
<gene>
    <name evidence="4" type="ORF">QNI16_06670</name>
</gene>
<dbReference type="AlphaFoldDB" id="A0AAE3QN94"/>
<reference evidence="4" key="1">
    <citation type="submission" date="2023-05" db="EMBL/GenBank/DDBJ databases">
        <authorList>
            <person name="Zhang X."/>
        </authorList>
    </citation>
    <scope>NUCLEOTIDE SEQUENCE</scope>
    <source>
        <strain evidence="4">YF14B1</strain>
    </source>
</reference>
<dbReference type="EMBL" id="JASJOS010000003">
    <property type="protein sequence ID" value="MDJ1480160.1"/>
    <property type="molecule type" value="Genomic_DNA"/>
</dbReference>
<dbReference type="InterPro" id="IPR019223">
    <property type="entry name" value="DUF2147"/>
</dbReference>
<evidence type="ECO:0000256" key="1">
    <source>
        <dbReference type="SAM" id="MobiDB-lite"/>
    </source>
</evidence>
<feature type="signal peptide" evidence="2">
    <location>
        <begin position="1"/>
        <end position="20"/>
    </location>
</feature>
<dbReference type="Proteomes" id="UP001241110">
    <property type="component" value="Unassembled WGS sequence"/>
</dbReference>
<protein>
    <submittedName>
        <fullName evidence="4">DUF2147 domain-containing protein</fullName>
    </submittedName>
</protein>
<dbReference type="Pfam" id="PF09917">
    <property type="entry name" value="DUF2147"/>
    <property type="match status" value="1"/>
</dbReference>
<comment type="caution">
    <text evidence="4">The sequence shown here is derived from an EMBL/GenBank/DDBJ whole genome shotgun (WGS) entry which is preliminary data.</text>
</comment>
<name>A0AAE3QN94_9BACT</name>
<feature type="compositionally biased region" description="Basic and acidic residues" evidence="1">
    <location>
        <begin position="58"/>
        <end position="76"/>
    </location>
</feature>
<evidence type="ECO:0000256" key="2">
    <source>
        <dbReference type="SAM" id="SignalP"/>
    </source>
</evidence>
<keyword evidence="2" id="KW-0732">Signal</keyword>
<evidence type="ECO:0000313" key="4">
    <source>
        <dbReference type="EMBL" id="MDJ1480160.1"/>
    </source>
</evidence>
<dbReference type="PANTHER" id="PTHR36919">
    <property type="entry name" value="BLR1215 PROTEIN"/>
    <property type="match status" value="1"/>
</dbReference>
<evidence type="ECO:0000259" key="3">
    <source>
        <dbReference type="Pfam" id="PF09917"/>
    </source>
</evidence>
<accession>A0AAE3QN94</accession>
<feature type="domain" description="DUF2147" evidence="3">
    <location>
        <begin position="29"/>
        <end position="142"/>
    </location>
</feature>
<feature type="region of interest" description="Disordered" evidence="1">
    <location>
        <begin position="58"/>
        <end position="77"/>
    </location>
</feature>
<dbReference type="PANTHER" id="PTHR36919:SF2">
    <property type="entry name" value="BLL6627 PROTEIN"/>
    <property type="match status" value="1"/>
</dbReference>
<evidence type="ECO:0000313" key="5">
    <source>
        <dbReference type="Proteomes" id="UP001241110"/>
    </source>
</evidence>
<organism evidence="4 5">
    <name type="scientific">Xanthocytophaga flava</name>
    <dbReference type="NCBI Taxonomy" id="3048013"/>
    <lineage>
        <taxon>Bacteria</taxon>
        <taxon>Pseudomonadati</taxon>
        <taxon>Bacteroidota</taxon>
        <taxon>Cytophagia</taxon>
        <taxon>Cytophagales</taxon>
        <taxon>Rhodocytophagaceae</taxon>
        <taxon>Xanthocytophaga</taxon>
    </lineage>
</organism>
<sequence>MKKSLILTFVFILTSVLCYAQKGPDAVVGTWFTGKGRVQIYKQGDKYFGKIVWLAEPNDKEGKPKADKKNPDERKRNQPILGLVNLRDFTYDEDNVWEDGRIYNPEEGKDYSCKMTLKDPDTLEVRGFVGISLIGKTVVWKRIK</sequence>
<dbReference type="Gene3D" id="2.40.128.520">
    <property type="match status" value="1"/>
</dbReference>
<feature type="chain" id="PRO_5042080168" evidence="2">
    <location>
        <begin position="21"/>
        <end position="144"/>
    </location>
</feature>
<proteinExistence type="predicted"/>